<accession>A0A5E4VNI3</accession>
<evidence type="ECO:0000259" key="1">
    <source>
        <dbReference type="PROSITE" id="PS51186"/>
    </source>
</evidence>
<dbReference type="OrthoDB" id="9796171at2"/>
<evidence type="ECO:0000313" key="2">
    <source>
        <dbReference type="EMBL" id="VVE13059.1"/>
    </source>
</evidence>
<proteinExistence type="predicted"/>
<keyword evidence="2" id="KW-0808">Transferase</keyword>
<keyword evidence="3" id="KW-1185">Reference proteome</keyword>
<dbReference type="Pfam" id="PF13673">
    <property type="entry name" value="Acetyltransf_10"/>
    <property type="match status" value="1"/>
</dbReference>
<gene>
    <name evidence="2" type="ORF">PTE30175_02657</name>
</gene>
<protein>
    <submittedName>
        <fullName evidence="2">GNAT family N-acetyltransferase</fullName>
    </submittedName>
</protein>
<dbReference type="CDD" id="cd04301">
    <property type="entry name" value="NAT_SF"/>
    <property type="match status" value="1"/>
</dbReference>
<dbReference type="SUPFAM" id="SSF55729">
    <property type="entry name" value="Acyl-CoA N-acyltransferases (Nat)"/>
    <property type="match status" value="1"/>
</dbReference>
<dbReference type="PROSITE" id="PS51186">
    <property type="entry name" value="GNAT"/>
    <property type="match status" value="1"/>
</dbReference>
<name>A0A5E4VNI3_9BURK</name>
<dbReference type="Proteomes" id="UP000414233">
    <property type="component" value="Unassembled WGS sequence"/>
</dbReference>
<dbReference type="AlphaFoldDB" id="A0A5E4VNI3"/>
<dbReference type="InterPro" id="IPR000182">
    <property type="entry name" value="GNAT_dom"/>
</dbReference>
<reference evidence="2 3" key="1">
    <citation type="submission" date="2019-08" db="EMBL/GenBank/DDBJ databases">
        <authorList>
            <person name="Peeters C."/>
        </authorList>
    </citation>
    <scope>NUCLEOTIDE SEQUENCE [LARGE SCALE GENOMIC DNA]</scope>
    <source>
        <strain evidence="2 3">LMG 30175</strain>
    </source>
</reference>
<organism evidence="2 3">
    <name type="scientific">Pandoraea terrae</name>
    <dbReference type="NCBI Taxonomy" id="1537710"/>
    <lineage>
        <taxon>Bacteria</taxon>
        <taxon>Pseudomonadati</taxon>
        <taxon>Pseudomonadota</taxon>
        <taxon>Betaproteobacteria</taxon>
        <taxon>Burkholderiales</taxon>
        <taxon>Burkholderiaceae</taxon>
        <taxon>Pandoraea</taxon>
    </lineage>
</organism>
<dbReference type="GO" id="GO:0016747">
    <property type="term" value="F:acyltransferase activity, transferring groups other than amino-acyl groups"/>
    <property type="evidence" value="ECO:0007669"/>
    <property type="project" value="InterPro"/>
</dbReference>
<dbReference type="Gene3D" id="3.40.630.30">
    <property type="match status" value="1"/>
</dbReference>
<feature type="domain" description="N-acetyltransferase" evidence="1">
    <location>
        <begin position="6"/>
        <end position="153"/>
    </location>
</feature>
<evidence type="ECO:0000313" key="3">
    <source>
        <dbReference type="Proteomes" id="UP000414233"/>
    </source>
</evidence>
<sequence length="157" mass="17664">MEWMCKRFDELEPALLYRVLEARSAVFVVEQDCVYQDIDGRDLQCLHLIAQARDAQGELRIVAYLRLLPPGLAYEEASLGRVLSTAPYRGTGIGRELIARALSEIEAHWPGAAVRISAQAYLERFYGAYGFVTQFGPYDEDGIPHLDMLRAASSEPR</sequence>
<dbReference type="InterPro" id="IPR016181">
    <property type="entry name" value="Acyl_CoA_acyltransferase"/>
</dbReference>
<dbReference type="EMBL" id="CABPRZ010000010">
    <property type="protein sequence ID" value="VVE13059.1"/>
    <property type="molecule type" value="Genomic_DNA"/>
</dbReference>